<reference evidence="2" key="1">
    <citation type="journal article" date="2022" name="Mol. Ecol. Resour.">
        <title>The genomes of chicory, endive, great burdock and yacon provide insights into Asteraceae palaeo-polyploidization history and plant inulin production.</title>
        <authorList>
            <person name="Fan W."/>
            <person name="Wang S."/>
            <person name="Wang H."/>
            <person name="Wang A."/>
            <person name="Jiang F."/>
            <person name="Liu H."/>
            <person name="Zhao H."/>
            <person name="Xu D."/>
            <person name="Zhang Y."/>
        </authorList>
    </citation>
    <scope>NUCLEOTIDE SEQUENCE [LARGE SCALE GENOMIC DNA]</scope>
    <source>
        <strain evidence="2">cv. Yunnan</strain>
    </source>
</reference>
<accession>A0ACB8ZCS7</accession>
<name>A0ACB8ZCS7_9ASTR</name>
<protein>
    <submittedName>
        <fullName evidence="1">Uncharacterized protein</fullName>
    </submittedName>
</protein>
<evidence type="ECO:0000313" key="2">
    <source>
        <dbReference type="Proteomes" id="UP001056120"/>
    </source>
</evidence>
<sequence length="84" mass="10077">MSIVILIGRKMISFNKWRWQPFGSLDVQSQEKYKKIQDFFCLFHVKPRPILIGLGLAWFTRYWFPADLLALQVERNYSRLLISL</sequence>
<organism evidence="1 2">
    <name type="scientific">Smallanthus sonchifolius</name>
    <dbReference type="NCBI Taxonomy" id="185202"/>
    <lineage>
        <taxon>Eukaryota</taxon>
        <taxon>Viridiplantae</taxon>
        <taxon>Streptophyta</taxon>
        <taxon>Embryophyta</taxon>
        <taxon>Tracheophyta</taxon>
        <taxon>Spermatophyta</taxon>
        <taxon>Magnoliopsida</taxon>
        <taxon>eudicotyledons</taxon>
        <taxon>Gunneridae</taxon>
        <taxon>Pentapetalae</taxon>
        <taxon>asterids</taxon>
        <taxon>campanulids</taxon>
        <taxon>Asterales</taxon>
        <taxon>Asteraceae</taxon>
        <taxon>Asteroideae</taxon>
        <taxon>Heliantheae alliance</taxon>
        <taxon>Millerieae</taxon>
        <taxon>Smallanthus</taxon>
    </lineage>
</organism>
<gene>
    <name evidence="1" type="ORF">L1987_78538</name>
</gene>
<keyword evidence="2" id="KW-1185">Reference proteome</keyword>
<reference evidence="1 2" key="2">
    <citation type="journal article" date="2022" name="Mol. Ecol. Resour.">
        <title>The genomes of chicory, endive, great burdock and yacon provide insights into Asteraceae paleo-polyploidization history and plant inulin production.</title>
        <authorList>
            <person name="Fan W."/>
            <person name="Wang S."/>
            <person name="Wang H."/>
            <person name="Wang A."/>
            <person name="Jiang F."/>
            <person name="Liu H."/>
            <person name="Zhao H."/>
            <person name="Xu D."/>
            <person name="Zhang Y."/>
        </authorList>
    </citation>
    <scope>NUCLEOTIDE SEQUENCE [LARGE SCALE GENOMIC DNA]</scope>
    <source>
        <strain evidence="2">cv. Yunnan</strain>
        <tissue evidence="1">Leaves</tissue>
    </source>
</reference>
<comment type="caution">
    <text evidence="1">The sequence shown here is derived from an EMBL/GenBank/DDBJ whole genome shotgun (WGS) entry which is preliminary data.</text>
</comment>
<evidence type="ECO:0000313" key="1">
    <source>
        <dbReference type="EMBL" id="KAI3695541.1"/>
    </source>
</evidence>
<dbReference type="EMBL" id="CM042043">
    <property type="protein sequence ID" value="KAI3695541.1"/>
    <property type="molecule type" value="Genomic_DNA"/>
</dbReference>
<dbReference type="Proteomes" id="UP001056120">
    <property type="component" value="Linkage Group LG26"/>
</dbReference>
<proteinExistence type="predicted"/>